<gene>
    <name evidence="2" type="ORF">D5086_0000012120</name>
</gene>
<comment type="caution">
    <text evidence="2">The sequence shown here is derived from an EMBL/GenBank/DDBJ whole genome shotgun (WGS) entry which is preliminary data.</text>
</comment>
<accession>A0A4V6AC53</accession>
<feature type="region of interest" description="Disordered" evidence="1">
    <location>
        <begin position="136"/>
        <end position="162"/>
    </location>
</feature>
<name>A0A4V6AC53_POPAL</name>
<sequence length="216" mass="23613">MVFFSLFPADMEAPPDEESPYFFSSPAMSGGRRIAAASSPEGADFFLFRPAKNLAPGNQTAPPPKQPLICFSSSSISPQPITKTTASHQIFSLFLTEPHCPDDPLPLILFFFFPRRICPPAVYLLPPAAAASAHSRRTQLLSTDQGTGRAVPIASDPRFPSPASQQRLLLHQRCQFFPFDLFHNNRPAADLIASHSSPDTAPTEANRRSATLLLHD</sequence>
<reference evidence="2" key="1">
    <citation type="submission" date="2018-10" db="EMBL/GenBank/DDBJ databases">
        <title>Population genomic analysis revealed the cold adaptation of white poplar.</title>
        <authorList>
            <person name="Liu Y.-J."/>
        </authorList>
    </citation>
    <scope>NUCLEOTIDE SEQUENCE [LARGE SCALE GENOMIC DNA]</scope>
    <source>
        <strain evidence="2">PAL-ZL1</strain>
    </source>
</reference>
<evidence type="ECO:0000313" key="2">
    <source>
        <dbReference type="EMBL" id="TKS17496.1"/>
    </source>
</evidence>
<protein>
    <submittedName>
        <fullName evidence="2">Uncharacterized protein</fullName>
    </submittedName>
</protein>
<organism evidence="2">
    <name type="scientific">Populus alba</name>
    <name type="common">White poplar</name>
    <dbReference type="NCBI Taxonomy" id="43335"/>
    <lineage>
        <taxon>Eukaryota</taxon>
        <taxon>Viridiplantae</taxon>
        <taxon>Streptophyta</taxon>
        <taxon>Embryophyta</taxon>
        <taxon>Tracheophyta</taxon>
        <taxon>Spermatophyta</taxon>
        <taxon>Magnoliopsida</taxon>
        <taxon>eudicotyledons</taxon>
        <taxon>Gunneridae</taxon>
        <taxon>Pentapetalae</taxon>
        <taxon>rosids</taxon>
        <taxon>fabids</taxon>
        <taxon>Malpighiales</taxon>
        <taxon>Salicaceae</taxon>
        <taxon>Saliceae</taxon>
        <taxon>Populus</taxon>
    </lineage>
</organism>
<proteinExistence type="predicted"/>
<evidence type="ECO:0000256" key="1">
    <source>
        <dbReference type="SAM" id="MobiDB-lite"/>
    </source>
</evidence>
<dbReference type="AlphaFoldDB" id="A0A4V6AC53"/>
<dbReference type="EMBL" id="RCHU01000026">
    <property type="protein sequence ID" value="TKS17496.1"/>
    <property type="molecule type" value="Genomic_DNA"/>
</dbReference>